<feature type="non-terminal residue" evidence="1">
    <location>
        <position position="364"/>
    </location>
</feature>
<sequence>MHPHHLTGRDIERNKGLLTEVNKAALERQHDNNTMYIAADDDTLVSRSRKADMNIIDLHPEHGLQVTSRNIFDNIRGHLENIRIKLCDTYEEDTMLSKTDAIKTILLLLQNPDSLDHKITNNQALQTQKTFSVPSFVTAWNTHIFSKNHNQKRLQPALTCYPNRVKEDASVELQKVFQEWITSSKIVPNHKDDFEFTYDTFISTKGCFTDAHYDPLTAYTVSRMRAGCKLFIQWNNSIENLSKFIKMPTKHYNSNNKYVWCFNNLSNPTATLYRAGDQVRIDANTIHCVFTLENSILTGCMFLDHTLSFEDVRSQLHNLQQIPVHKNSNQHTIFKTDIQGAAKIWVDHGNFSEQQKATIINEFK</sequence>
<organism evidence="1 2">
    <name type="scientific">Acrasis kona</name>
    <dbReference type="NCBI Taxonomy" id="1008807"/>
    <lineage>
        <taxon>Eukaryota</taxon>
        <taxon>Discoba</taxon>
        <taxon>Heterolobosea</taxon>
        <taxon>Tetramitia</taxon>
        <taxon>Eutetramitia</taxon>
        <taxon>Acrasidae</taxon>
        <taxon>Acrasis</taxon>
    </lineage>
</organism>
<dbReference type="AlphaFoldDB" id="A0AAW2Z0M7"/>
<name>A0AAW2Z0M7_9EUKA</name>
<dbReference type="Proteomes" id="UP001431209">
    <property type="component" value="Unassembled WGS sequence"/>
</dbReference>
<keyword evidence="2" id="KW-1185">Reference proteome</keyword>
<evidence type="ECO:0000313" key="2">
    <source>
        <dbReference type="Proteomes" id="UP001431209"/>
    </source>
</evidence>
<dbReference type="EMBL" id="JAOPGA020000864">
    <property type="protein sequence ID" value="KAL0482504.1"/>
    <property type="molecule type" value="Genomic_DNA"/>
</dbReference>
<evidence type="ECO:0008006" key="3">
    <source>
        <dbReference type="Google" id="ProtNLM"/>
    </source>
</evidence>
<evidence type="ECO:0000313" key="1">
    <source>
        <dbReference type="EMBL" id="KAL0482504.1"/>
    </source>
</evidence>
<protein>
    <recommendedName>
        <fullName evidence="3">JmjC domain-containing protein</fullName>
    </recommendedName>
</protein>
<dbReference type="SUPFAM" id="SSF51197">
    <property type="entry name" value="Clavaminate synthase-like"/>
    <property type="match status" value="1"/>
</dbReference>
<reference evidence="1 2" key="1">
    <citation type="submission" date="2024-03" db="EMBL/GenBank/DDBJ databases">
        <title>The Acrasis kona genome and developmental transcriptomes reveal deep origins of eukaryotic multicellular pathways.</title>
        <authorList>
            <person name="Sheikh S."/>
            <person name="Fu C.-J."/>
            <person name="Brown M.W."/>
            <person name="Baldauf S.L."/>
        </authorList>
    </citation>
    <scope>NUCLEOTIDE SEQUENCE [LARGE SCALE GENOMIC DNA]</scope>
    <source>
        <strain evidence="1 2">ATCC MYA-3509</strain>
    </source>
</reference>
<proteinExistence type="predicted"/>
<accession>A0AAW2Z0M7</accession>
<gene>
    <name evidence="1" type="ORF">AKO1_002781</name>
</gene>
<comment type="caution">
    <text evidence="1">The sequence shown here is derived from an EMBL/GenBank/DDBJ whole genome shotgun (WGS) entry which is preliminary data.</text>
</comment>
<dbReference type="Gene3D" id="2.60.120.650">
    <property type="entry name" value="Cupin"/>
    <property type="match status" value="1"/>
</dbReference>